<dbReference type="Pfam" id="PF10415">
    <property type="entry name" value="FumaraseC_C"/>
    <property type="match status" value="1"/>
</dbReference>
<sequence length="470" mass="49809">MSETRIEKDSMGEMTVPADALYGASTARAVDNFPIANLPVPADVIHAFGHLKAACAQANKELGRLDAKIADVIIESANEVAEGKYDEHFPVDIYQTGSGTSTNMNGNEVIANIANDKLGFGVGAKGQEGAVHPNDHVNMGQSSNDTFPTGMHIAGALTISQNLIPGLKYLHAELAAKAKAWDGIVKIGRTHLMDATPIRVGQVFAGYARQVELGIDRATWALKEMLVNMPIGGTAVGTGINTHPDFAKKVCAALSAKLGVEFLEAEDHCEAQAAKDAFVSAHGHLKTIATSFTKIANDIRHLGSGPRCSIFELSLPAIQPGSSIMPGKVNPVICESMMQVACRVIGNDAAVNASALGGVGSIFELNVAMPVMIDAFLQSVTLLANVSNVFVDKLLKGLEVNEERCTELIDQSLMMCTSLAPEIGYDPAAALAKQAFKEGKTIRQLATEQKLVEPAKLAELLDPDKMTRPS</sequence>
<comment type="miscellaneous">
    <text evidence="5">There are 2 substrate-binding sites: the catalytic A site, and the non-catalytic B site that may play a role in the transfer of substrate or product between the active site and the solvent. Alternatively, the B site may bind allosteric effectors.</text>
</comment>
<dbReference type="PROSITE" id="PS00163">
    <property type="entry name" value="FUMARATE_LYASES"/>
    <property type="match status" value="1"/>
</dbReference>
<evidence type="ECO:0000259" key="7">
    <source>
        <dbReference type="Pfam" id="PF10415"/>
    </source>
</evidence>
<dbReference type="Gene3D" id="1.10.40.30">
    <property type="entry name" value="Fumarase/aspartase (C-terminal domain)"/>
    <property type="match status" value="1"/>
</dbReference>
<dbReference type="Gene3D" id="1.10.275.10">
    <property type="entry name" value="Fumarase/aspartase (N-terminal domain)"/>
    <property type="match status" value="1"/>
</dbReference>
<evidence type="ECO:0000256" key="5">
    <source>
        <dbReference type="HAMAP-Rule" id="MF_00743"/>
    </source>
</evidence>
<accession>A0A517YVA2</accession>
<protein>
    <recommendedName>
        <fullName evidence="5">Fumarate hydratase class II</fullName>
        <shortName evidence="5">Fumarase C</shortName>
        <ecNumber evidence="5">4.2.1.2</ecNumber>
    </recommendedName>
    <alternativeName>
        <fullName evidence="5">Aerobic fumarase</fullName>
    </alternativeName>
    <alternativeName>
        <fullName evidence="5">Iron-independent fumarase</fullName>
    </alternativeName>
</protein>
<dbReference type="PANTHER" id="PTHR11444:SF22">
    <property type="entry name" value="FUMARATE HYDRATASE CLASS II"/>
    <property type="match status" value="1"/>
</dbReference>
<organism evidence="8 9">
    <name type="scientific">Poriferisphaera corsica</name>
    <dbReference type="NCBI Taxonomy" id="2528020"/>
    <lineage>
        <taxon>Bacteria</taxon>
        <taxon>Pseudomonadati</taxon>
        <taxon>Planctomycetota</taxon>
        <taxon>Phycisphaerae</taxon>
        <taxon>Phycisphaerales</taxon>
        <taxon>Phycisphaeraceae</taxon>
        <taxon>Poriferisphaera</taxon>
    </lineage>
</organism>
<feature type="active site" evidence="5">
    <location>
        <position position="322"/>
    </location>
</feature>
<dbReference type="InterPro" id="IPR000362">
    <property type="entry name" value="Fumarate_lyase_fam"/>
</dbReference>
<comment type="function">
    <text evidence="5">Involved in the TCA cycle. Catalyzes the stereospecific interconversion of fumarate to L-malate.</text>
</comment>
<evidence type="ECO:0000256" key="2">
    <source>
        <dbReference type="ARBA" id="ARBA00022490"/>
    </source>
</evidence>
<dbReference type="InterPro" id="IPR024083">
    <property type="entry name" value="Fumarase/histidase_N"/>
</dbReference>
<feature type="binding site" evidence="5">
    <location>
        <begin position="328"/>
        <end position="330"/>
    </location>
    <ligand>
        <name>substrate</name>
    </ligand>
</feature>
<dbReference type="HAMAP" id="MF_00743">
    <property type="entry name" value="FumaraseC"/>
    <property type="match status" value="1"/>
</dbReference>
<feature type="binding site" evidence="5">
    <location>
        <begin position="98"/>
        <end position="100"/>
    </location>
    <ligand>
        <name>substrate</name>
    </ligand>
</feature>
<evidence type="ECO:0000256" key="3">
    <source>
        <dbReference type="ARBA" id="ARBA00022532"/>
    </source>
</evidence>
<dbReference type="PRINTS" id="PR00149">
    <property type="entry name" value="FUMRATELYASE"/>
</dbReference>
<feature type="site" description="Important for catalytic activity" evidence="5">
    <location>
        <position position="335"/>
    </location>
</feature>
<dbReference type="KEGG" id="pcor:KS4_22210"/>
<keyword evidence="3 5" id="KW-0816">Tricarboxylic acid cycle</keyword>
<dbReference type="GO" id="GO:0006099">
    <property type="term" value="P:tricarboxylic acid cycle"/>
    <property type="evidence" value="ECO:0007669"/>
    <property type="project" value="UniProtKB-UniRule"/>
</dbReference>
<keyword evidence="9" id="KW-1185">Reference proteome</keyword>
<dbReference type="InterPro" id="IPR005677">
    <property type="entry name" value="Fum_hydII"/>
</dbReference>
<dbReference type="Pfam" id="PF00206">
    <property type="entry name" value="Lyase_1"/>
    <property type="match status" value="1"/>
</dbReference>
<dbReference type="InterPro" id="IPR008948">
    <property type="entry name" value="L-Aspartase-like"/>
</dbReference>
<feature type="binding site" description="in site B" evidence="5">
    <location>
        <begin position="132"/>
        <end position="135"/>
    </location>
    <ligand>
        <name>substrate</name>
    </ligand>
</feature>
<feature type="active site" description="Proton donor/acceptor" evidence="5">
    <location>
        <position position="191"/>
    </location>
</feature>
<comment type="subcellular location">
    <subcellularLocation>
        <location evidence="5">Cytoplasm</location>
    </subcellularLocation>
</comment>
<feature type="binding site" evidence="5">
    <location>
        <position position="323"/>
    </location>
    <ligand>
        <name>substrate</name>
    </ligand>
</feature>
<evidence type="ECO:0000256" key="4">
    <source>
        <dbReference type="ARBA" id="ARBA00023239"/>
    </source>
</evidence>
<dbReference type="EMBL" id="CP036425">
    <property type="protein sequence ID" value="QDU34159.1"/>
    <property type="molecule type" value="Genomic_DNA"/>
</dbReference>
<dbReference type="FunFam" id="1.10.40.30:FF:000002">
    <property type="entry name" value="Fumarate hydratase class II"/>
    <property type="match status" value="1"/>
</dbReference>
<feature type="domain" description="Fumarase C C-terminal" evidence="7">
    <location>
        <begin position="416"/>
        <end position="468"/>
    </location>
</feature>
<dbReference type="FunFam" id="1.20.200.10:FF:000001">
    <property type="entry name" value="Fumarate hydratase, mitochondrial"/>
    <property type="match status" value="1"/>
</dbReference>
<dbReference type="InterPro" id="IPR022761">
    <property type="entry name" value="Fumarate_lyase_N"/>
</dbReference>
<dbReference type="Gene3D" id="1.20.200.10">
    <property type="entry name" value="Fumarase/aspartase (Central domain)"/>
    <property type="match status" value="1"/>
</dbReference>
<dbReference type="NCBIfam" id="NF008909">
    <property type="entry name" value="PRK12273.1"/>
    <property type="match status" value="1"/>
</dbReference>
<feature type="binding site" evidence="5">
    <location>
        <begin position="142"/>
        <end position="144"/>
    </location>
    <ligand>
        <name>substrate</name>
    </ligand>
</feature>
<name>A0A517YVA2_9BACT</name>
<evidence type="ECO:0000256" key="1">
    <source>
        <dbReference type="ARBA" id="ARBA00009084"/>
    </source>
</evidence>
<proteinExistence type="inferred from homology"/>
<evidence type="ECO:0000313" key="9">
    <source>
        <dbReference type="Proteomes" id="UP000317369"/>
    </source>
</evidence>
<dbReference type="InterPro" id="IPR018951">
    <property type="entry name" value="Fumarase_C_C"/>
</dbReference>
<dbReference type="GO" id="GO:0005737">
    <property type="term" value="C:cytoplasm"/>
    <property type="evidence" value="ECO:0007669"/>
    <property type="project" value="UniProtKB-SubCell"/>
</dbReference>
<dbReference type="EC" id="4.2.1.2" evidence="5"/>
<dbReference type="FunFam" id="1.10.275.10:FF:000001">
    <property type="entry name" value="Fumarate hydratase, mitochondrial"/>
    <property type="match status" value="1"/>
</dbReference>
<comment type="similarity">
    <text evidence="1 5">Belongs to the class-II fumarase/aspartase family. Fumarase subfamily.</text>
</comment>
<dbReference type="InterPro" id="IPR020557">
    <property type="entry name" value="Fumarate_lyase_CS"/>
</dbReference>
<reference evidence="8 9" key="1">
    <citation type="submission" date="2019-02" db="EMBL/GenBank/DDBJ databases">
        <title>Deep-cultivation of Planctomycetes and their phenomic and genomic characterization uncovers novel biology.</title>
        <authorList>
            <person name="Wiegand S."/>
            <person name="Jogler M."/>
            <person name="Boedeker C."/>
            <person name="Pinto D."/>
            <person name="Vollmers J."/>
            <person name="Rivas-Marin E."/>
            <person name="Kohn T."/>
            <person name="Peeters S.H."/>
            <person name="Heuer A."/>
            <person name="Rast P."/>
            <person name="Oberbeckmann S."/>
            <person name="Bunk B."/>
            <person name="Jeske O."/>
            <person name="Meyerdierks A."/>
            <person name="Storesund J.E."/>
            <person name="Kallscheuer N."/>
            <person name="Luecker S."/>
            <person name="Lage O.M."/>
            <person name="Pohl T."/>
            <person name="Merkel B.J."/>
            <person name="Hornburger P."/>
            <person name="Mueller R.-W."/>
            <person name="Bruemmer F."/>
            <person name="Labrenz M."/>
            <person name="Spormann A.M."/>
            <person name="Op den Camp H."/>
            <person name="Overmann J."/>
            <person name="Amann R."/>
            <person name="Jetten M.S.M."/>
            <person name="Mascher T."/>
            <person name="Medema M.H."/>
            <person name="Devos D.P."/>
            <person name="Kaster A.-K."/>
            <person name="Ovreas L."/>
            <person name="Rohde M."/>
            <person name="Galperin M.Y."/>
            <person name="Jogler C."/>
        </authorList>
    </citation>
    <scope>NUCLEOTIDE SEQUENCE [LARGE SCALE GENOMIC DNA]</scope>
    <source>
        <strain evidence="8 9">KS4</strain>
    </source>
</reference>
<keyword evidence="2 5" id="KW-0963">Cytoplasm</keyword>
<dbReference type="OrthoDB" id="9802809at2"/>
<feature type="domain" description="Fumarate lyase N-terminal" evidence="6">
    <location>
        <begin position="12"/>
        <end position="346"/>
    </location>
</feature>
<dbReference type="CDD" id="cd01362">
    <property type="entry name" value="Fumarase_classII"/>
    <property type="match status" value="1"/>
</dbReference>
<evidence type="ECO:0000259" key="6">
    <source>
        <dbReference type="Pfam" id="PF00206"/>
    </source>
</evidence>
<dbReference type="RefSeq" id="WP_145077778.1">
    <property type="nucleotide sequence ID" value="NZ_CP036425.1"/>
</dbReference>
<dbReference type="AlphaFoldDB" id="A0A517YVA2"/>
<keyword evidence="4 5" id="KW-0456">Lyase</keyword>
<dbReference type="SUPFAM" id="SSF48557">
    <property type="entry name" value="L-aspartase-like"/>
    <property type="match status" value="1"/>
</dbReference>
<comment type="catalytic activity">
    <reaction evidence="5">
        <text>(S)-malate = fumarate + H2O</text>
        <dbReference type="Rhea" id="RHEA:12460"/>
        <dbReference type="ChEBI" id="CHEBI:15377"/>
        <dbReference type="ChEBI" id="CHEBI:15589"/>
        <dbReference type="ChEBI" id="CHEBI:29806"/>
        <dbReference type="EC" id="4.2.1.2"/>
    </reaction>
</comment>
<dbReference type="Proteomes" id="UP000317369">
    <property type="component" value="Chromosome"/>
</dbReference>
<dbReference type="GO" id="GO:0004333">
    <property type="term" value="F:fumarate hydratase activity"/>
    <property type="evidence" value="ECO:0007669"/>
    <property type="project" value="UniProtKB-UniRule"/>
</dbReference>
<comment type="subunit">
    <text evidence="5">Homotetramer.</text>
</comment>
<dbReference type="PANTHER" id="PTHR11444">
    <property type="entry name" value="ASPARTATEAMMONIA/ARGININOSUCCINATE/ADENYLOSUCCINATE LYASE"/>
    <property type="match status" value="1"/>
</dbReference>
<dbReference type="UniPathway" id="UPA00223">
    <property type="reaction ID" value="UER01007"/>
</dbReference>
<comment type="pathway">
    <text evidence="5">Carbohydrate metabolism; tricarboxylic acid cycle; (S)-malate from fumarate: step 1/1.</text>
</comment>
<evidence type="ECO:0000313" key="8">
    <source>
        <dbReference type="EMBL" id="QDU34159.1"/>
    </source>
</evidence>
<dbReference type="GO" id="GO:0006106">
    <property type="term" value="P:fumarate metabolic process"/>
    <property type="evidence" value="ECO:0007669"/>
    <property type="project" value="InterPro"/>
</dbReference>
<gene>
    <name evidence="5 8" type="primary">fumC</name>
    <name evidence="8" type="ORF">KS4_22210</name>
</gene>
<feature type="binding site" evidence="5">
    <location>
        <position position="190"/>
    </location>
    <ligand>
        <name>substrate</name>
    </ligand>
</feature>